<proteinExistence type="predicted"/>
<name>A0A069QLY0_HOYLO</name>
<dbReference type="PROSITE" id="PS51746">
    <property type="entry name" value="PPM_2"/>
    <property type="match status" value="1"/>
</dbReference>
<sequence length="208" mass="23371">MKICITFQSIAANEKNGDFILLKKIADGTLVLLADGMGGLDFPEQASKIVCEAILDYFESYKASAPSKIIQESLEYADKTLRKACYQRKCKMGTALTLVYLTDSFLYYTSLGDVRLYHEHINGTITLLTSDDVINIGGKSYLTVCINGRGYRTQIEVYQMSVQTGDRFILCSDGFYKKYDVSEYLQQRTSSPLQCTEDDCSVVEINIK</sequence>
<comment type="caution">
    <text evidence="2">The sequence shown here is derived from an EMBL/GenBank/DDBJ whole genome shotgun (WGS) entry which is preliminary data.</text>
</comment>
<dbReference type="eggNOG" id="COG0631">
    <property type="taxonomic scope" value="Bacteria"/>
</dbReference>
<keyword evidence="3" id="KW-1185">Reference proteome</keyword>
<dbReference type="SUPFAM" id="SSF81606">
    <property type="entry name" value="PP2C-like"/>
    <property type="match status" value="1"/>
</dbReference>
<evidence type="ECO:0000313" key="3">
    <source>
        <dbReference type="Proteomes" id="UP000027442"/>
    </source>
</evidence>
<protein>
    <recommendedName>
        <fullName evidence="1">PPM-type phosphatase domain-containing protein</fullName>
    </recommendedName>
</protein>
<dbReference type="InterPro" id="IPR036457">
    <property type="entry name" value="PPM-type-like_dom_sf"/>
</dbReference>
<evidence type="ECO:0000313" key="2">
    <source>
        <dbReference type="EMBL" id="KDR53873.1"/>
    </source>
</evidence>
<accession>A0A069QLY0</accession>
<dbReference type="RefSeq" id="WP_018968526.1">
    <property type="nucleotide sequence ID" value="NZ_KB899235.1"/>
</dbReference>
<dbReference type="GeneID" id="78572137"/>
<dbReference type="Proteomes" id="UP000027442">
    <property type="component" value="Unassembled WGS sequence"/>
</dbReference>
<organism evidence="2 3">
    <name type="scientific">Hoylesella loescheii DSM 19665 = JCM 12249 = ATCC 15930</name>
    <dbReference type="NCBI Taxonomy" id="1122985"/>
    <lineage>
        <taxon>Bacteria</taxon>
        <taxon>Pseudomonadati</taxon>
        <taxon>Bacteroidota</taxon>
        <taxon>Bacteroidia</taxon>
        <taxon>Bacteroidales</taxon>
        <taxon>Prevotellaceae</taxon>
        <taxon>Hoylesella</taxon>
    </lineage>
</organism>
<dbReference type="PATRIC" id="fig|1122985.7.peg.9"/>
<evidence type="ECO:0000259" key="1">
    <source>
        <dbReference type="PROSITE" id="PS51746"/>
    </source>
</evidence>
<dbReference type="EMBL" id="JNGW01000002">
    <property type="protein sequence ID" value="KDR53873.1"/>
    <property type="molecule type" value="Genomic_DNA"/>
</dbReference>
<reference evidence="2 3" key="1">
    <citation type="submission" date="2013-08" db="EMBL/GenBank/DDBJ databases">
        <authorList>
            <person name="Weinstock G."/>
            <person name="Sodergren E."/>
            <person name="Wylie T."/>
            <person name="Fulton L."/>
            <person name="Fulton R."/>
            <person name="Fronick C."/>
            <person name="O'Laughlin M."/>
            <person name="Godfrey J."/>
            <person name="Miner T."/>
            <person name="Herter B."/>
            <person name="Appelbaum E."/>
            <person name="Cordes M."/>
            <person name="Lek S."/>
            <person name="Wollam A."/>
            <person name="Pepin K.H."/>
            <person name="Palsikar V.B."/>
            <person name="Mitreva M."/>
            <person name="Wilson R.K."/>
        </authorList>
    </citation>
    <scope>NUCLEOTIDE SEQUENCE [LARGE SCALE GENOMIC DNA]</scope>
    <source>
        <strain evidence="2 3">ATCC 15930</strain>
    </source>
</reference>
<dbReference type="InterPro" id="IPR001932">
    <property type="entry name" value="PPM-type_phosphatase-like_dom"/>
</dbReference>
<dbReference type="Pfam" id="PF13672">
    <property type="entry name" value="PP2C_2"/>
    <property type="match status" value="1"/>
</dbReference>
<dbReference type="SMART" id="SM00332">
    <property type="entry name" value="PP2Cc"/>
    <property type="match status" value="1"/>
</dbReference>
<dbReference type="AlphaFoldDB" id="A0A069QLY0"/>
<dbReference type="HOGENOM" id="CLU_034545_5_2_10"/>
<dbReference type="Gene3D" id="3.60.40.10">
    <property type="entry name" value="PPM-type phosphatase domain"/>
    <property type="match status" value="1"/>
</dbReference>
<gene>
    <name evidence="2" type="ORF">HMPREF1991_00009</name>
</gene>
<feature type="domain" description="PPM-type phosphatase" evidence="1">
    <location>
        <begin position="2"/>
        <end position="207"/>
    </location>
</feature>